<evidence type="ECO:0000256" key="14">
    <source>
        <dbReference type="SAM" id="Phobius"/>
    </source>
</evidence>
<dbReference type="InterPro" id="IPR003591">
    <property type="entry name" value="Leu-rich_rpt_typical-subtyp"/>
</dbReference>
<dbReference type="FunFam" id="4.10.400.10:FF:000014">
    <property type="entry name" value="Relaxin family peptide receptor 1"/>
    <property type="match status" value="1"/>
</dbReference>
<evidence type="ECO:0000256" key="11">
    <source>
        <dbReference type="ARBA" id="ARBA00023180"/>
    </source>
</evidence>
<feature type="transmembrane region" description="Helical" evidence="14">
    <location>
        <begin position="441"/>
        <end position="464"/>
    </location>
</feature>
<dbReference type="InterPro" id="IPR036055">
    <property type="entry name" value="LDL_receptor-like_sf"/>
</dbReference>
<dbReference type="SUPFAM" id="SSF52058">
    <property type="entry name" value="L domain-like"/>
    <property type="match status" value="1"/>
</dbReference>
<evidence type="ECO:0000259" key="16">
    <source>
        <dbReference type="PROSITE" id="PS50262"/>
    </source>
</evidence>
<dbReference type="CTD" id="59350"/>
<dbReference type="Pfam" id="PF13855">
    <property type="entry name" value="LRR_8"/>
    <property type="match status" value="2"/>
</dbReference>
<feature type="signal peptide" evidence="15">
    <location>
        <begin position="1"/>
        <end position="22"/>
    </location>
</feature>
<dbReference type="GO" id="GO:0008528">
    <property type="term" value="F:G protein-coupled peptide receptor activity"/>
    <property type="evidence" value="ECO:0007669"/>
    <property type="project" value="TreeGrafter"/>
</dbReference>
<keyword evidence="2" id="KW-1003">Cell membrane</keyword>
<keyword evidence="4 14" id="KW-0812">Transmembrane</keyword>
<protein>
    <submittedName>
        <fullName evidence="18">Relaxin receptor 1 isoform X2</fullName>
    </submittedName>
</protein>
<gene>
    <name evidence="18" type="primary">Rxfp1</name>
</gene>
<keyword evidence="11" id="KW-0325">Glycoprotein</keyword>
<dbReference type="PROSITE" id="PS51450">
    <property type="entry name" value="LRR"/>
    <property type="match status" value="3"/>
</dbReference>
<dbReference type="PRINTS" id="PR00237">
    <property type="entry name" value="GPCRRHODOPSN"/>
</dbReference>
<keyword evidence="10 18" id="KW-0675">Receptor</keyword>
<feature type="disulfide bond" evidence="13">
    <location>
        <begin position="47"/>
        <end position="62"/>
    </location>
</feature>
<keyword evidence="15" id="KW-0732">Signal</keyword>
<dbReference type="InterPro" id="IPR002172">
    <property type="entry name" value="LDrepeatLR_classA_rpt"/>
</dbReference>
<evidence type="ECO:0000256" key="4">
    <source>
        <dbReference type="ARBA" id="ARBA00022692"/>
    </source>
</evidence>
<dbReference type="Gene3D" id="3.80.10.10">
    <property type="entry name" value="Ribonuclease Inhibitor"/>
    <property type="match status" value="2"/>
</dbReference>
<dbReference type="GeneID" id="110291449"/>
<dbReference type="FunFam" id="3.80.10.10:FF:000203">
    <property type="entry name" value="Relaxin family peptide receptor 1"/>
    <property type="match status" value="1"/>
</dbReference>
<evidence type="ECO:0000256" key="10">
    <source>
        <dbReference type="ARBA" id="ARBA00023170"/>
    </source>
</evidence>
<evidence type="ECO:0000256" key="8">
    <source>
        <dbReference type="ARBA" id="ARBA00023136"/>
    </source>
</evidence>
<evidence type="ECO:0000256" key="9">
    <source>
        <dbReference type="ARBA" id="ARBA00023157"/>
    </source>
</evidence>
<dbReference type="InterPro" id="IPR032675">
    <property type="entry name" value="LRR_dom_sf"/>
</dbReference>
<dbReference type="Gene3D" id="1.20.1070.10">
    <property type="entry name" value="Rhodopsin 7-helix transmembrane proteins"/>
    <property type="match status" value="2"/>
</dbReference>
<dbReference type="AlphaFoldDB" id="A0A6P7R3I2"/>
<dbReference type="InterPro" id="IPR000276">
    <property type="entry name" value="GPCR_Rhodpsn"/>
</dbReference>
<dbReference type="PANTHER" id="PTHR24372">
    <property type="entry name" value="GLYCOPROTEIN HORMONE RECEPTOR"/>
    <property type="match status" value="1"/>
</dbReference>
<dbReference type="PROSITE" id="PS50068">
    <property type="entry name" value="LDLRA_2"/>
    <property type="match status" value="1"/>
</dbReference>
<dbReference type="PROSITE" id="PS50262">
    <property type="entry name" value="G_PROTEIN_RECEP_F1_2"/>
    <property type="match status" value="1"/>
</dbReference>
<evidence type="ECO:0000256" key="6">
    <source>
        <dbReference type="ARBA" id="ARBA00022989"/>
    </source>
</evidence>
<evidence type="ECO:0000256" key="5">
    <source>
        <dbReference type="ARBA" id="ARBA00022737"/>
    </source>
</evidence>
<dbReference type="GO" id="GO:0005886">
    <property type="term" value="C:plasma membrane"/>
    <property type="evidence" value="ECO:0007669"/>
    <property type="project" value="UniProtKB-SubCell"/>
</dbReference>
<comment type="caution">
    <text evidence="13">Lacks conserved residue(s) required for the propagation of feature annotation.</text>
</comment>
<feature type="transmembrane region" description="Helical" evidence="14">
    <location>
        <begin position="410"/>
        <end position="429"/>
    </location>
</feature>
<dbReference type="PANTHER" id="PTHR24372:SF68">
    <property type="entry name" value="RELAXIN RECEPTOR 1"/>
    <property type="match status" value="1"/>
</dbReference>
<dbReference type="SUPFAM" id="SSF81321">
    <property type="entry name" value="Family A G protein-coupled receptor-like"/>
    <property type="match status" value="1"/>
</dbReference>
<proteinExistence type="predicted"/>
<reference evidence="18" key="1">
    <citation type="submission" date="2025-08" db="UniProtKB">
        <authorList>
            <consortium name="RefSeq"/>
        </authorList>
    </citation>
    <scope>IDENTIFICATION</scope>
</reference>
<dbReference type="GO" id="GO:0007189">
    <property type="term" value="P:adenylate cyclase-activating G protein-coupled receptor signaling pathway"/>
    <property type="evidence" value="ECO:0007669"/>
    <property type="project" value="TreeGrafter"/>
</dbReference>
<accession>A0A6P7R3I2</accession>
<dbReference type="GO" id="GO:0009755">
    <property type="term" value="P:hormone-mediated signaling pathway"/>
    <property type="evidence" value="ECO:0007669"/>
    <property type="project" value="TreeGrafter"/>
</dbReference>
<feature type="chain" id="PRO_5027627999" evidence="15">
    <location>
        <begin position="23"/>
        <end position="668"/>
    </location>
</feature>
<dbReference type="CDD" id="cd00112">
    <property type="entry name" value="LDLa"/>
    <property type="match status" value="1"/>
</dbReference>
<dbReference type="RefSeq" id="XP_029331450.1">
    <property type="nucleotide sequence ID" value="XM_029475590.1"/>
</dbReference>
<dbReference type="Proteomes" id="UP000515126">
    <property type="component" value="Chromosome 3"/>
</dbReference>
<dbReference type="SUPFAM" id="SSF57424">
    <property type="entry name" value="LDL receptor-like module"/>
    <property type="match status" value="1"/>
</dbReference>
<keyword evidence="9 13" id="KW-1015">Disulfide bond</keyword>
<keyword evidence="17" id="KW-1185">Reference proteome</keyword>
<dbReference type="SMART" id="SM00369">
    <property type="entry name" value="LRR_TYP"/>
    <property type="match status" value="10"/>
</dbReference>
<evidence type="ECO:0000313" key="18">
    <source>
        <dbReference type="RefSeq" id="XP_029331450.1"/>
    </source>
</evidence>
<dbReference type="InterPro" id="IPR001611">
    <property type="entry name" value="Leu-rich_rpt"/>
</dbReference>
<dbReference type="SMART" id="SM00365">
    <property type="entry name" value="LRR_SD22"/>
    <property type="match status" value="5"/>
</dbReference>
<name>A0A6P7R3I2_MUSCR</name>
<dbReference type="InterPro" id="IPR023415">
    <property type="entry name" value="LDLR_class-A_CS"/>
</dbReference>
<keyword evidence="6 14" id="KW-1133">Transmembrane helix</keyword>
<dbReference type="FunFam" id="3.80.10.10:FF:000162">
    <property type="entry name" value="Relaxin family peptide receptor 1"/>
    <property type="match status" value="1"/>
</dbReference>
<organism evidence="17 18">
    <name type="scientific">Mus caroli</name>
    <name type="common">Ryukyu mouse</name>
    <name type="synonym">Ricefield mouse</name>
    <dbReference type="NCBI Taxonomy" id="10089"/>
    <lineage>
        <taxon>Eukaryota</taxon>
        <taxon>Metazoa</taxon>
        <taxon>Chordata</taxon>
        <taxon>Craniata</taxon>
        <taxon>Vertebrata</taxon>
        <taxon>Euteleostomi</taxon>
        <taxon>Mammalia</taxon>
        <taxon>Eutheria</taxon>
        <taxon>Euarchontoglires</taxon>
        <taxon>Glires</taxon>
        <taxon>Rodentia</taxon>
        <taxon>Myomorpha</taxon>
        <taxon>Muroidea</taxon>
        <taxon>Muridae</taxon>
        <taxon>Murinae</taxon>
        <taxon>Mus</taxon>
        <taxon>Mus</taxon>
    </lineage>
</organism>
<feature type="transmembrane region" description="Helical" evidence="14">
    <location>
        <begin position="571"/>
        <end position="593"/>
    </location>
</feature>
<evidence type="ECO:0000313" key="17">
    <source>
        <dbReference type="Proteomes" id="UP000515126"/>
    </source>
</evidence>
<dbReference type="InterPro" id="IPR008112">
    <property type="entry name" value="Relaxin_rcpt"/>
</dbReference>
<feature type="domain" description="G-protein coupled receptors family 1 profile" evidence="16">
    <location>
        <begin position="485"/>
        <end position="591"/>
    </location>
</feature>
<feature type="transmembrane region" description="Helical" evidence="14">
    <location>
        <begin position="487"/>
        <end position="508"/>
    </location>
</feature>
<evidence type="ECO:0000256" key="12">
    <source>
        <dbReference type="ARBA" id="ARBA00023224"/>
    </source>
</evidence>
<dbReference type="SMART" id="SM00192">
    <property type="entry name" value="LDLa"/>
    <property type="match status" value="1"/>
</dbReference>
<keyword evidence="3" id="KW-0433">Leucine-rich repeat</keyword>
<dbReference type="Gene3D" id="4.10.400.10">
    <property type="entry name" value="Low-density Lipoprotein Receptor"/>
    <property type="match status" value="1"/>
</dbReference>
<evidence type="ECO:0000256" key="15">
    <source>
        <dbReference type="SAM" id="SignalP"/>
    </source>
</evidence>
<evidence type="ECO:0000256" key="13">
    <source>
        <dbReference type="PROSITE-ProRule" id="PRU00124"/>
    </source>
</evidence>
<feature type="transmembrane region" description="Helical" evidence="14">
    <location>
        <begin position="540"/>
        <end position="565"/>
    </location>
</feature>
<dbReference type="PROSITE" id="PS01209">
    <property type="entry name" value="LDLRA_1"/>
    <property type="match status" value="1"/>
</dbReference>
<keyword evidence="5" id="KW-0677">Repeat</keyword>
<evidence type="ECO:0000256" key="7">
    <source>
        <dbReference type="ARBA" id="ARBA00023040"/>
    </source>
</evidence>
<sequence>MASGSFFFCIFIIGKYFTLGSAQDVSCPLGSFPCGNISRCLPQLLHCNGVDDCGNRADEDHCGDNNGWSLQLDKYFANYYKLASTNSFEAETSECLVGSVPMHCLCRDLELDCDEANLRAVPSVSSNVTVMSLQRNFIRTLPPNGFRKYRELQKLCLQNNRIHSVSVSAFRGLRSLTKLYLSHNRITFLKPGVFEDLHRLEWLIIEDNHLSRISPLTFYGLNSLILLVLMNNALTRLPDKPLCQHMPRLHWLDFEGNRIHNLRNLTFISCNNLTVLVMRKNKINYLNEHAFTHLQKLDELDLGSNKIENLPPNIFKDLKELSQLNISYNPIQKIEVNQFDYLAKLKSLSLEGIEISNIQQRMFRPLINLSHIYFKKFQYCGYAPHVRSCKPNTDGISSLENLLASIIQRVFVWVVSAITCFGNIFVICMRPYIRSENKLHAMSIISLCCADCLMGVYLFVIGAFDLKFRGEYNKHAQPWMESVHCQFMGSLAILSTEVSVLLLTFLTLEKYICIVVHQSTVTVTEIQKQVKKEMVLAKRFFFIVFTDALCWIPIFILKFLSLLQVEIPDSITSWVVIFILPINSALNPIIYTLTTRPFKEMIHQLWHNYRQRRSVDRKGSQKAYAPSFIWVEMWPSQEMSTGFMKPGAFTDPCDLSLVSQSSRLNSYS</sequence>
<evidence type="ECO:0000256" key="3">
    <source>
        <dbReference type="ARBA" id="ARBA00022614"/>
    </source>
</evidence>
<keyword evidence="7" id="KW-0297">G-protein coupled receptor</keyword>
<evidence type="ECO:0000256" key="1">
    <source>
        <dbReference type="ARBA" id="ARBA00004651"/>
    </source>
</evidence>
<dbReference type="Pfam" id="PF00057">
    <property type="entry name" value="Ldl_recept_a"/>
    <property type="match status" value="1"/>
</dbReference>
<comment type="subcellular location">
    <subcellularLocation>
        <location evidence="1">Cell membrane</location>
        <topology evidence="1">Multi-pass membrane protein</topology>
    </subcellularLocation>
</comment>
<dbReference type="PRINTS" id="PR01739">
    <property type="entry name" value="RELAXINR"/>
</dbReference>
<keyword evidence="8 14" id="KW-0472">Membrane</keyword>
<keyword evidence="12" id="KW-0807">Transducer</keyword>
<dbReference type="InterPro" id="IPR017452">
    <property type="entry name" value="GPCR_Rhodpsn_7TM"/>
</dbReference>
<evidence type="ECO:0000256" key="2">
    <source>
        <dbReference type="ARBA" id="ARBA00022475"/>
    </source>
</evidence>